<sequence>MGAEELEVEREWKRNGVTAVGESESRSDGDRWRSPRWGRQPARRGRTYQRPAASLSGRRLARWHLVLGACINAGPSDRGVNVKLSTYMMTVCCCSC</sequence>
<feature type="compositionally biased region" description="Basic and acidic residues" evidence="1">
    <location>
        <begin position="23"/>
        <end position="33"/>
    </location>
</feature>
<gene>
    <name evidence="2" type="ORF">GQ55_7G268600</name>
</gene>
<dbReference type="EMBL" id="CM009755">
    <property type="protein sequence ID" value="PUZ48712.1"/>
    <property type="molecule type" value="Genomic_DNA"/>
</dbReference>
<dbReference type="AlphaFoldDB" id="A0A2T7CZE0"/>
<reference evidence="2 3" key="1">
    <citation type="submission" date="2018-04" db="EMBL/GenBank/DDBJ databases">
        <title>WGS assembly of Panicum hallii var. hallii HAL2.</title>
        <authorList>
            <person name="Lovell J."/>
            <person name="Jenkins J."/>
            <person name="Lowry D."/>
            <person name="Mamidi S."/>
            <person name="Sreedasyam A."/>
            <person name="Weng X."/>
            <person name="Barry K."/>
            <person name="Bonette J."/>
            <person name="Campitelli B."/>
            <person name="Daum C."/>
            <person name="Gordon S."/>
            <person name="Gould B."/>
            <person name="Lipzen A."/>
            <person name="MacQueen A."/>
            <person name="Palacio-Mejia J."/>
            <person name="Plott C."/>
            <person name="Shakirov E."/>
            <person name="Shu S."/>
            <person name="Yoshinaga Y."/>
            <person name="Zane M."/>
            <person name="Rokhsar D."/>
            <person name="Grimwood J."/>
            <person name="Schmutz J."/>
            <person name="Juenger T."/>
        </authorList>
    </citation>
    <scope>NUCLEOTIDE SEQUENCE [LARGE SCALE GENOMIC DNA]</scope>
    <source>
        <strain evidence="3">cv. HAL2</strain>
    </source>
</reference>
<evidence type="ECO:0000313" key="3">
    <source>
        <dbReference type="Proteomes" id="UP000244336"/>
    </source>
</evidence>
<keyword evidence="3" id="KW-1185">Reference proteome</keyword>
<evidence type="ECO:0000256" key="1">
    <source>
        <dbReference type="SAM" id="MobiDB-lite"/>
    </source>
</evidence>
<name>A0A2T7CZE0_9POAL</name>
<proteinExistence type="predicted"/>
<organism evidence="2 3">
    <name type="scientific">Panicum hallii var. hallii</name>
    <dbReference type="NCBI Taxonomy" id="1504633"/>
    <lineage>
        <taxon>Eukaryota</taxon>
        <taxon>Viridiplantae</taxon>
        <taxon>Streptophyta</taxon>
        <taxon>Embryophyta</taxon>
        <taxon>Tracheophyta</taxon>
        <taxon>Spermatophyta</taxon>
        <taxon>Magnoliopsida</taxon>
        <taxon>Liliopsida</taxon>
        <taxon>Poales</taxon>
        <taxon>Poaceae</taxon>
        <taxon>PACMAD clade</taxon>
        <taxon>Panicoideae</taxon>
        <taxon>Panicodae</taxon>
        <taxon>Paniceae</taxon>
        <taxon>Panicinae</taxon>
        <taxon>Panicum</taxon>
        <taxon>Panicum sect. Panicum</taxon>
    </lineage>
</organism>
<dbReference type="Proteomes" id="UP000244336">
    <property type="component" value="Chromosome 7"/>
</dbReference>
<accession>A0A2T7CZE0</accession>
<protein>
    <submittedName>
        <fullName evidence="2">Uncharacterized protein</fullName>
    </submittedName>
</protein>
<evidence type="ECO:0000313" key="2">
    <source>
        <dbReference type="EMBL" id="PUZ48712.1"/>
    </source>
</evidence>
<feature type="region of interest" description="Disordered" evidence="1">
    <location>
        <begin position="17"/>
        <end position="54"/>
    </location>
</feature>
<dbReference type="Gramene" id="PUZ48712">
    <property type="protein sequence ID" value="PUZ48712"/>
    <property type="gene ID" value="GQ55_7G268600"/>
</dbReference>